<dbReference type="AlphaFoldDB" id="A0A8J7W4N2"/>
<dbReference type="Pfam" id="PF00005">
    <property type="entry name" value="ABC_tran"/>
    <property type="match status" value="1"/>
</dbReference>
<feature type="domain" description="ABC transmembrane type-1" evidence="9">
    <location>
        <begin position="23"/>
        <end position="315"/>
    </location>
</feature>
<keyword evidence="3" id="KW-0547">Nucleotide-binding</keyword>
<dbReference type="PANTHER" id="PTHR24221">
    <property type="entry name" value="ATP-BINDING CASSETTE SUB-FAMILY B"/>
    <property type="match status" value="1"/>
</dbReference>
<dbReference type="PROSITE" id="PS50893">
    <property type="entry name" value="ABC_TRANSPORTER_2"/>
    <property type="match status" value="1"/>
</dbReference>
<evidence type="ECO:0000313" key="11">
    <source>
        <dbReference type="Proteomes" id="UP000730161"/>
    </source>
</evidence>
<keyword evidence="2 7" id="KW-0812">Transmembrane</keyword>
<evidence type="ECO:0000256" key="6">
    <source>
        <dbReference type="ARBA" id="ARBA00023136"/>
    </source>
</evidence>
<dbReference type="InterPro" id="IPR011527">
    <property type="entry name" value="ABC1_TM_dom"/>
</dbReference>
<dbReference type="OrthoDB" id="121502at2157"/>
<dbReference type="PROSITE" id="PS00211">
    <property type="entry name" value="ABC_TRANSPORTER_1"/>
    <property type="match status" value="1"/>
</dbReference>
<accession>A0A8J7W4N2</accession>
<comment type="subcellular location">
    <subcellularLocation>
        <location evidence="1">Membrane</location>
        <topology evidence="1">Multi-pass membrane protein</topology>
    </subcellularLocation>
</comment>
<dbReference type="InterPro" id="IPR036640">
    <property type="entry name" value="ABC1_TM_sf"/>
</dbReference>
<feature type="transmembrane region" description="Helical" evidence="7">
    <location>
        <begin position="264"/>
        <end position="282"/>
    </location>
</feature>
<dbReference type="RefSeq" id="WP_211529743.1">
    <property type="nucleotide sequence ID" value="NZ_JWHL01000001.1"/>
</dbReference>
<organism evidence="10 11">
    <name type="scientific">Methanocalculus chunghsingensis</name>
    <dbReference type="NCBI Taxonomy" id="156457"/>
    <lineage>
        <taxon>Archaea</taxon>
        <taxon>Methanobacteriati</taxon>
        <taxon>Methanobacteriota</taxon>
        <taxon>Stenosarchaea group</taxon>
        <taxon>Methanomicrobia</taxon>
        <taxon>Methanomicrobiales</taxon>
        <taxon>Methanocalculaceae</taxon>
        <taxon>Methanocalculus</taxon>
    </lineage>
</organism>
<dbReference type="FunFam" id="3.40.50.300:FF:000218">
    <property type="entry name" value="Multidrug ABC transporter ATP-binding protein"/>
    <property type="match status" value="1"/>
</dbReference>
<dbReference type="EMBL" id="JWHL01000001">
    <property type="protein sequence ID" value="MBR1368146.1"/>
    <property type="molecule type" value="Genomic_DNA"/>
</dbReference>
<evidence type="ECO:0000259" key="9">
    <source>
        <dbReference type="PROSITE" id="PS50929"/>
    </source>
</evidence>
<dbReference type="InterPro" id="IPR003593">
    <property type="entry name" value="AAA+_ATPase"/>
</dbReference>
<dbReference type="PROSITE" id="PS50929">
    <property type="entry name" value="ABC_TM1F"/>
    <property type="match status" value="1"/>
</dbReference>
<keyword evidence="4" id="KW-0067">ATP-binding</keyword>
<evidence type="ECO:0000256" key="1">
    <source>
        <dbReference type="ARBA" id="ARBA00004141"/>
    </source>
</evidence>
<evidence type="ECO:0000313" key="10">
    <source>
        <dbReference type="EMBL" id="MBR1368146.1"/>
    </source>
</evidence>
<evidence type="ECO:0000259" key="8">
    <source>
        <dbReference type="PROSITE" id="PS50893"/>
    </source>
</evidence>
<dbReference type="Gene3D" id="1.20.1560.10">
    <property type="entry name" value="ABC transporter type 1, transmembrane domain"/>
    <property type="match status" value="1"/>
</dbReference>
<dbReference type="GO" id="GO:0140359">
    <property type="term" value="F:ABC-type transporter activity"/>
    <property type="evidence" value="ECO:0007669"/>
    <property type="project" value="InterPro"/>
</dbReference>
<gene>
    <name evidence="10" type="ORF">RJ53_01015</name>
</gene>
<feature type="transmembrane region" description="Helical" evidence="7">
    <location>
        <begin position="164"/>
        <end position="191"/>
    </location>
</feature>
<dbReference type="Pfam" id="PF00664">
    <property type="entry name" value="ABC_membrane"/>
    <property type="match status" value="1"/>
</dbReference>
<dbReference type="InterPro" id="IPR003439">
    <property type="entry name" value="ABC_transporter-like_ATP-bd"/>
</dbReference>
<proteinExistence type="predicted"/>
<keyword evidence="5 7" id="KW-1133">Transmembrane helix</keyword>
<dbReference type="Gene3D" id="3.40.50.300">
    <property type="entry name" value="P-loop containing nucleotide triphosphate hydrolases"/>
    <property type="match status" value="1"/>
</dbReference>
<dbReference type="SMART" id="SM00382">
    <property type="entry name" value="AAA"/>
    <property type="match status" value="1"/>
</dbReference>
<dbReference type="SUPFAM" id="SSF52540">
    <property type="entry name" value="P-loop containing nucleoside triphosphate hydrolases"/>
    <property type="match status" value="1"/>
</dbReference>
<keyword evidence="11" id="KW-1185">Reference proteome</keyword>
<evidence type="ECO:0000256" key="5">
    <source>
        <dbReference type="ARBA" id="ARBA00022989"/>
    </source>
</evidence>
<name>A0A8J7W4N2_9EURY</name>
<dbReference type="PANTHER" id="PTHR24221:SF654">
    <property type="entry name" value="ATP-BINDING CASSETTE SUB-FAMILY B MEMBER 6"/>
    <property type="match status" value="1"/>
</dbReference>
<sequence length="608" mass="67661">MSVIRNASRILYYLFGPFKKMLALYLLAVIALAGLEVFRVSLVYPIINYGLDVENQHRLLDTFFDLILPGTMHPFLASALLLLLTTGFIAGFYGIVAYSGAYVFAAVRDSLDRRIFARLIGNDYSYFAAKKQGDLLYIGQGAVTESGQAINQFMECVKNSLMALLYFLFIIYLSFWLAFALVILGIIYAYLIRQQLFTRVYRNSSALNTALMQKSVAYQEFISGIKTIFITGSHSFWAEKYDAAVSKLRQAYTFVNALSKLPSIINDFLMFSVIAIGALVLYISTGGDFLSYIGLFGTFMLALYRLVPAVSQAQSNLSYMVQYLPALELVHAELIQEESEREKKRIQGGGLPLSFDRSIAFEGVSFRYPDAAGNTISDLSFAIEKNTSVAIVGDSGSGKTTIANLLALLYSPDSGRIAIDGVDINEFDTTSYLRSLGYIGQETFIYNDSIRENIRFGLDCTDDEIIAAARRADAHDFIMRTDYGYDTIIGDQGMKLSGGQRQRVAIARIILRNPEILLLDEATSSLDNISEKRIIDSVKRLSANMTVITIAHRLSTIQDAHVIHVLKAGKIVESGSHEELLEARGEYYRLYLGQGEKGSAEEPQIDEE</sequence>
<dbReference type="SUPFAM" id="SSF90123">
    <property type="entry name" value="ABC transporter transmembrane region"/>
    <property type="match status" value="1"/>
</dbReference>
<feature type="domain" description="ABC transporter" evidence="8">
    <location>
        <begin position="359"/>
        <end position="593"/>
    </location>
</feature>
<evidence type="ECO:0000256" key="2">
    <source>
        <dbReference type="ARBA" id="ARBA00022692"/>
    </source>
</evidence>
<feature type="transmembrane region" description="Helical" evidence="7">
    <location>
        <begin position="289"/>
        <end position="307"/>
    </location>
</feature>
<dbReference type="GO" id="GO:0005524">
    <property type="term" value="F:ATP binding"/>
    <property type="evidence" value="ECO:0007669"/>
    <property type="project" value="UniProtKB-KW"/>
</dbReference>
<comment type="caution">
    <text evidence="10">The sequence shown here is derived from an EMBL/GenBank/DDBJ whole genome shotgun (WGS) entry which is preliminary data.</text>
</comment>
<evidence type="ECO:0000256" key="4">
    <source>
        <dbReference type="ARBA" id="ARBA00022840"/>
    </source>
</evidence>
<dbReference type="InterPro" id="IPR039421">
    <property type="entry name" value="Type_1_exporter"/>
</dbReference>
<dbReference type="InterPro" id="IPR027417">
    <property type="entry name" value="P-loop_NTPase"/>
</dbReference>
<evidence type="ECO:0000256" key="7">
    <source>
        <dbReference type="SAM" id="Phobius"/>
    </source>
</evidence>
<dbReference type="InterPro" id="IPR017871">
    <property type="entry name" value="ABC_transporter-like_CS"/>
</dbReference>
<evidence type="ECO:0000256" key="3">
    <source>
        <dbReference type="ARBA" id="ARBA00022741"/>
    </source>
</evidence>
<dbReference type="Proteomes" id="UP000730161">
    <property type="component" value="Unassembled WGS sequence"/>
</dbReference>
<protein>
    <submittedName>
        <fullName evidence="10">ABC transporter</fullName>
    </submittedName>
</protein>
<feature type="transmembrane region" description="Helical" evidence="7">
    <location>
        <begin position="75"/>
        <end position="105"/>
    </location>
</feature>
<dbReference type="GO" id="GO:0016887">
    <property type="term" value="F:ATP hydrolysis activity"/>
    <property type="evidence" value="ECO:0007669"/>
    <property type="project" value="InterPro"/>
</dbReference>
<dbReference type="GO" id="GO:0016020">
    <property type="term" value="C:membrane"/>
    <property type="evidence" value="ECO:0007669"/>
    <property type="project" value="UniProtKB-SubCell"/>
</dbReference>
<reference evidence="10" key="1">
    <citation type="submission" date="2014-12" db="EMBL/GenBank/DDBJ databases">
        <authorList>
            <person name="Huang H.-H."/>
            <person name="Chen S.-C."/>
            <person name="Lai M.-C."/>
        </authorList>
    </citation>
    <scope>NUCLEOTIDE SEQUENCE</scope>
    <source>
        <strain evidence="10">K1F9705b</strain>
    </source>
</reference>
<keyword evidence="6 7" id="KW-0472">Membrane</keyword>
<feature type="transmembrane region" description="Helical" evidence="7">
    <location>
        <begin position="21"/>
        <end position="47"/>
    </location>
</feature>